<dbReference type="InterPro" id="IPR019574">
    <property type="entry name" value="NADH_UbQ_OxRdtase_Gsu_4Fe4S-bd"/>
</dbReference>
<accession>A0A5B8MXU6</accession>
<organism evidence="15 16">
    <name type="scientific">Chloropicon primus</name>
    <dbReference type="NCBI Taxonomy" id="1764295"/>
    <lineage>
        <taxon>Eukaryota</taxon>
        <taxon>Viridiplantae</taxon>
        <taxon>Chlorophyta</taxon>
        <taxon>Chloropicophyceae</taxon>
        <taxon>Chloropicales</taxon>
        <taxon>Chloropicaceae</taxon>
        <taxon>Chloropicon</taxon>
    </lineage>
</organism>
<feature type="domain" description="4Fe-4S His(Cys)3-ligated-type" evidence="13">
    <location>
        <begin position="146"/>
        <end position="185"/>
    </location>
</feature>
<dbReference type="InterPro" id="IPR001041">
    <property type="entry name" value="2Fe-2S_ferredoxin-type"/>
</dbReference>
<dbReference type="Pfam" id="PF22117">
    <property type="entry name" value="Fer4_Nqo3"/>
    <property type="match status" value="1"/>
</dbReference>
<dbReference type="PROSITE" id="PS00641">
    <property type="entry name" value="COMPLEX1_75K_1"/>
    <property type="match status" value="1"/>
</dbReference>
<dbReference type="PROSITE" id="PS00643">
    <property type="entry name" value="COMPLEX1_75K_3"/>
    <property type="match status" value="1"/>
</dbReference>
<evidence type="ECO:0000313" key="16">
    <source>
        <dbReference type="Proteomes" id="UP000316726"/>
    </source>
</evidence>
<keyword evidence="4" id="KW-0479">Metal-binding</keyword>
<evidence type="ECO:0000259" key="13">
    <source>
        <dbReference type="PROSITE" id="PS51839"/>
    </source>
</evidence>
<keyword evidence="6" id="KW-0408">Iron</keyword>
<evidence type="ECO:0000313" key="15">
    <source>
        <dbReference type="EMBL" id="QDZ25377.1"/>
    </source>
</evidence>
<dbReference type="STRING" id="1764295.A0A5B8MXU6"/>
<dbReference type="InterPro" id="IPR006963">
    <property type="entry name" value="Mopterin_OxRdtase_4Fe-4S_dom"/>
</dbReference>
<evidence type="ECO:0000259" key="11">
    <source>
        <dbReference type="PROSITE" id="PS51085"/>
    </source>
</evidence>
<evidence type="ECO:0000256" key="1">
    <source>
        <dbReference type="ARBA" id="ARBA00001966"/>
    </source>
</evidence>
<dbReference type="SMART" id="SM00929">
    <property type="entry name" value="NADH-G_4Fe-4S_3"/>
    <property type="match status" value="1"/>
</dbReference>
<evidence type="ECO:0000256" key="9">
    <source>
        <dbReference type="ARBA" id="ARBA00034078"/>
    </source>
</evidence>
<comment type="cofactor">
    <cofactor evidence="9">
        <name>[2Fe-2S] cluster</name>
        <dbReference type="ChEBI" id="CHEBI:190135"/>
    </cofactor>
</comment>
<evidence type="ECO:0000256" key="10">
    <source>
        <dbReference type="RuleBase" id="RU004523"/>
    </source>
</evidence>
<evidence type="ECO:0000256" key="6">
    <source>
        <dbReference type="ARBA" id="ARBA00023004"/>
    </source>
</evidence>
<dbReference type="EMBL" id="HBHL01009710">
    <property type="protein sequence ID" value="CAD9717635.1"/>
    <property type="molecule type" value="Transcribed_RNA"/>
</dbReference>
<dbReference type="GO" id="GO:0016651">
    <property type="term" value="F:oxidoreductase activity, acting on NAD(P)H"/>
    <property type="evidence" value="ECO:0007669"/>
    <property type="project" value="InterPro"/>
</dbReference>
<name>A0A5B8MXU6_9CHLO</name>
<protein>
    <submittedName>
        <fullName evidence="15">Subunit G of NADH:ubiquinone oxidoreductase</fullName>
    </submittedName>
</protein>
<dbReference type="InterPro" id="IPR010228">
    <property type="entry name" value="NADH_UbQ_OxRdtase_Gsu"/>
</dbReference>
<proteinExistence type="inferred from homology"/>
<dbReference type="GO" id="GO:0042773">
    <property type="term" value="P:ATP synthesis coupled electron transport"/>
    <property type="evidence" value="ECO:0007669"/>
    <property type="project" value="InterPro"/>
</dbReference>
<dbReference type="InterPro" id="IPR006656">
    <property type="entry name" value="Mopterin_OxRdtase"/>
</dbReference>
<dbReference type="Gene3D" id="3.10.20.740">
    <property type="match status" value="1"/>
</dbReference>
<dbReference type="CDD" id="cd02773">
    <property type="entry name" value="MopB_Res-Cmplx1_Nad11"/>
    <property type="match status" value="1"/>
</dbReference>
<dbReference type="GO" id="GO:0008137">
    <property type="term" value="F:NADH dehydrogenase (ubiquinone) activity"/>
    <property type="evidence" value="ECO:0007669"/>
    <property type="project" value="InterPro"/>
</dbReference>
<dbReference type="NCBIfam" id="TIGR01973">
    <property type="entry name" value="NuoG"/>
    <property type="match status" value="1"/>
</dbReference>
<evidence type="ECO:0000259" key="12">
    <source>
        <dbReference type="PROSITE" id="PS51669"/>
    </source>
</evidence>
<dbReference type="Pfam" id="PF00384">
    <property type="entry name" value="Molybdopterin"/>
    <property type="match status" value="1"/>
</dbReference>
<dbReference type="InterPro" id="IPR000283">
    <property type="entry name" value="NADH_UbQ_OxRdtase_75kDa_su_CS"/>
</dbReference>
<dbReference type="InterPro" id="IPR015405">
    <property type="entry name" value="NDUFS1-like_C"/>
</dbReference>
<dbReference type="GO" id="GO:0051539">
    <property type="term" value="F:4 iron, 4 sulfur cluster binding"/>
    <property type="evidence" value="ECO:0007669"/>
    <property type="project" value="UniProtKB-KW"/>
</dbReference>
<keyword evidence="7" id="KW-0411">Iron-sulfur</keyword>
<dbReference type="PANTHER" id="PTHR43105:SF13">
    <property type="entry name" value="NADH-UBIQUINONE OXIDOREDUCTASE 75 KDA SUBUNIT, MITOCHONDRIAL"/>
    <property type="match status" value="1"/>
</dbReference>
<evidence type="ECO:0000256" key="7">
    <source>
        <dbReference type="ARBA" id="ARBA00023014"/>
    </source>
</evidence>
<dbReference type="Pfam" id="PF22151">
    <property type="entry name" value="Fer4_NDSU1"/>
    <property type="match status" value="1"/>
</dbReference>
<dbReference type="FunFam" id="3.40.50.740:FF:000012">
    <property type="entry name" value="NADH dehydrogenase [ubiquinone] iron-sulfur protein 1 mitochondrial"/>
    <property type="match status" value="1"/>
</dbReference>
<dbReference type="SUPFAM" id="SSF54862">
    <property type="entry name" value="4Fe-4S ferredoxins"/>
    <property type="match status" value="1"/>
</dbReference>
<dbReference type="PROSITE" id="PS51085">
    <property type="entry name" value="2FE2S_FER_2"/>
    <property type="match status" value="1"/>
</dbReference>
<dbReference type="PROSITE" id="PS00642">
    <property type="entry name" value="COMPLEX1_75K_2"/>
    <property type="match status" value="1"/>
</dbReference>
<keyword evidence="5" id="KW-1278">Translocase</keyword>
<keyword evidence="16" id="KW-1185">Reference proteome</keyword>
<dbReference type="Gene3D" id="3.40.50.740">
    <property type="match status" value="1"/>
</dbReference>
<comment type="cofactor">
    <cofactor evidence="1">
        <name>[4Fe-4S] cluster</name>
        <dbReference type="ChEBI" id="CHEBI:49883"/>
    </cofactor>
</comment>
<dbReference type="OrthoDB" id="10249365at2759"/>
<sequence>MTTAGMRVWSLAQNLTANLVGNETAWLVGGQKTTTRTVTTTMTRLFSSSAVADADKTEEEMPEHMMSTIVNGKEIWVPKGSSVMQACDAAGVDVPRFCYHPKLSVAGNCRMCLVDLENHMGMSPKPVASCAMPLAPGTTIHTDTDRVKKAREGVMEFLLLNHPLDCPICDQGGECDLQDQAMHYGSDRGRFVGTKRSVVDKNLGPLVKTVMTRCIHCTRCVRYATEVAGVQDLGVTGRGGASEIGTYVEKLMESEMSGNVIDLCPVGALTSKPYAFTARQWELKPTESIDVSDALGCNIRVDTRGTEVLRILPRNNEGVNEDWISDKARFQYDGLQRQRLNVPMVKENGALKPAKWEEALFAIKEAVGGLKGDEMKAIAGKLVDCESLVALKDLMNRLGCENLSVESVTAGMEADVRSSYVFNSSISGIDEADCIVLVGSNPRVEAPVLNARIRKANYEAVQVGVVGAPVDLTFQTHHLGDSVAALKDLAKGKGSAFAETFKKAKRPLVIVGPGVLQREDRDVLLSEIHNFVDKAGVVTDEWNGFNVLHDAAARVGALDVGFVPSLGEKPSDKPAKFVYLLGADDFDAKEIPEGAFVVYQGHHGDAGANVADVILPGAAFTEKSGLYVNSEGRVQMARRAVSTLAESRDDWKIVRAVSEVLGATLPYDTIQGVRERLVEIAPHFGKVDSAPEKPVWLNGQYFGAHAQKVKGKKALDKVPLQTPITNFYMTDVISRASRAMAKATQARQAASTAKQ</sequence>
<dbReference type="PROSITE" id="PS51839">
    <property type="entry name" value="4FE4S_HC3"/>
    <property type="match status" value="1"/>
</dbReference>
<evidence type="ECO:0000256" key="3">
    <source>
        <dbReference type="ARBA" id="ARBA00022485"/>
    </source>
</evidence>
<feature type="domain" description="2Fe-2S ferredoxin-type" evidence="11">
    <location>
        <begin position="64"/>
        <end position="146"/>
    </location>
</feature>
<evidence type="ECO:0000256" key="8">
    <source>
        <dbReference type="ARBA" id="ARBA00023027"/>
    </source>
</evidence>
<dbReference type="InterPro" id="IPR050123">
    <property type="entry name" value="Prok_molybdopt-oxidoreductase"/>
</dbReference>
<dbReference type="InterPro" id="IPR054351">
    <property type="entry name" value="NADH_UbQ_OxRdtase_ferredoxin"/>
</dbReference>
<dbReference type="Proteomes" id="UP000316726">
    <property type="component" value="Chromosome 17"/>
</dbReference>
<dbReference type="FunFam" id="3.30.70.20:FF:000002">
    <property type="entry name" value="NADH-ubiquinone oxidoreductase 75 kDa subunit"/>
    <property type="match status" value="1"/>
</dbReference>
<dbReference type="GO" id="GO:0046872">
    <property type="term" value="F:metal ion binding"/>
    <property type="evidence" value="ECO:0007669"/>
    <property type="project" value="UniProtKB-KW"/>
</dbReference>
<comment type="similarity">
    <text evidence="2 10">Belongs to the complex I 75 kDa subunit family.</text>
</comment>
<feature type="domain" description="4Fe-4S Mo/W bis-MGD-type" evidence="12">
    <location>
        <begin position="283"/>
        <end position="339"/>
    </location>
</feature>
<keyword evidence="8" id="KW-0520">NAD</keyword>
<dbReference type="Pfam" id="PF10588">
    <property type="entry name" value="NADH-G_4Fe-4S_3"/>
    <property type="match status" value="1"/>
</dbReference>
<dbReference type="Pfam" id="PF09326">
    <property type="entry name" value="NADH_dhqG_C"/>
    <property type="match status" value="1"/>
</dbReference>
<evidence type="ECO:0000313" key="14">
    <source>
        <dbReference type="EMBL" id="CAD9717635.1"/>
    </source>
</evidence>
<dbReference type="Gene3D" id="3.30.70.20">
    <property type="match status" value="1"/>
</dbReference>
<dbReference type="FunFam" id="3.10.20.740:FF:000001">
    <property type="entry name" value="NADH-quinone oxidoreductase subunit G"/>
    <property type="match status" value="1"/>
</dbReference>
<keyword evidence="15" id="KW-0830">Ubiquinone</keyword>
<dbReference type="AlphaFoldDB" id="A0A5B8MXU6"/>
<dbReference type="FunFam" id="3.30.200.210:FF:000002">
    <property type="entry name" value="NADH-ubiquinone oxidoreductase 75 kDa subunit"/>
    <property type="match status" value="1"/>
</dbReference>
<dbReference type="GO" id="GO:0016020">
    <property type="term" value="C:membrane"/>
    <property type="evidence" value="ECO:0007669"/>
    <property type="project" value="InterPro"/>
</dbReference>
<dbReference type="InterPro" id="IPR036010">
    <property type="entry name" value="2Fe-2S_ferredoxin-like_sf"/>
</dbReference>
<dbReference type="Gene3D" id="3.30.200.210">
    <property type="match status" value="1"/>
</dbReference>
<dbReference type="PANTHER" id="PTHR43105">
    <property type="entry name" value="RESPIRATORY NITRATE REDUCTASE"/>
    <property type="match status" value="1"/>
</dbReference>
<evidence type="ECO:0000256" key="5">
    <source>
        <dbReference type="ARBA" id="ARBA00022967"/>
    </source>
</evidence>
<reference evidence="14" key="2">
    <citation type="submission" date="2021-01" db="EMBL/GenBank/DDBJ databases">
        <authorList>
            <person name="Corre E."/>
            <person name="Pelletier E."/>
            <person name="Niang G."/>
            <person name="Scheremetjew M."/>
            <person name="Finn R."/>
            <person name="Kale V."/>
            <person name="Holt S."/>
            <person name="Cochrane G."/>
            <person name="Meng A."/>
            <person name="Brown T."/>
            <person name="Cohen L."/>
        </authorList>
    </citation>
    <scope>NUCLEOTIDE SEQUENCE</scope>
    <source>
        <strain evidence="14">CCMP1205</strain>
    </source>
</reference>
<dbReference type="CDD" id="cd00207">
    <property type="entry name" value="fer2"/>
    <property type="match status" value="1"/>
</dbReference>
<dbReference type="Pfam" id="PF13510">
    <property type="entry name" value="Fer2_4"/>
    <property type="match status" value="1"/>
</dbReference>
<dbReference type="EMBL" id="CP031050">
    <property type="protein sequence ID" value="QDZ25377.1"/>
    <property type="molecule type" value="Genomic_DNA"/>
</dbReference>
<evidence type="ECO:0000256" key="4">
    <source>
        <dbReference type="ARBA" id="ARBA00022723"/>
    </source>
</evidence>
<gene>
    <name evidence="15" type="ORF">A3770_17p78950</name>
    <name evidence="14" type="ORF">CPRI1469_LOCUS6496</name>
</gene>
<evidence type="ECO:0000256" key="2">
    <source>
        <dbReference type="ARBA" id="ARBA00005404"/>
    </source>
</evidence>
<keyword evidence="3" id="KW-0004">4Fe-4S</keyword>
<dbReference type="SUPFAM" id="SSF54292">
    <property type="entry name" value="2Fe-2S ferredoxin-like"/>
    <property type="match status" value="1"/>
</dbReference>
<dbReference type="SUPFAM" id="SSF53706">
    <property type="entry name" value="Formate dehydrogenase/DMSO reductase, domains 1-3"/>
    <property type="match status" value="1"/>
</dbReference>
<dbReference type="PROSITE" id="PS51669">
    <property type="entry name" value="4FE4S_MOW_BIS_MGD"/>
    <property type="match status" value="1"/>
</dbReference>
<reference evidence="15 16" key="1">
    <citation type="submission" date="2018-07" db="EMBL/GenBank/DDBJ databases">
        <title>The complete nuclear genome of the prasinophyte Chloropicon primus (CCMP1205).</title>
        <authorList>
            <person name="Pombert J.-F."/>
            <person name="Otis C."/>
            <person name="Turmel M."/>
            <person name="Lemieux C."/>
        </authorList>
    </citation>
    <scope>NUCLEOTIDE SEQUENCE [LARGE SCALE GENOMIC DNA]</scope>
    <source>
        <strain evidence="15 16">CCMP1205</strain>
    </source>
</reference>